<feature type="coiled-coil region" evidence="1">
    <location>
        <begin position="196"/>
        <end position="223"/>
    </location>
</feature>
<keyword evidence="3" id="KW-1185">Reference proteome</keyword>
<sequence>MRILFILENPFAVDVARNALGSFAEPDSIYFVHNFKDASEYIEKQVVEKQSALDLVITQHEIWGEQALDFKRMLISFPKQIYSHFDFNLEKLPVVLLLPESENLAFYEKQGFSDFLHYSGEEDLHKIIPTFRNEVKKWRRSVVDEMDNLGIRYNSGFVDYTYYFEKVKSYVDTRILSENFKQFPRKLNYYWLTDNKNQIEKAIDEYIKLLKRTHRQNKQKEEKLYHKFFNENNFFLKRDNYTKSWYEQRLHYNAKNYHEPDYSLQPNTNYQTDLNILEVKLPNEGFVKKTTFHPNLYSRVFGHLGQINDYKEYLESEQFDDIIRAKYGWRPNKISFHLLMGRKQDKDDNLEVIEKRVRHFSQGHIHLMTYDELLEYQVKYLERVGLLEIK</sequence>
<name>A0A4U1CHX8_9SPHI</name>
<proteinExistence type="predicted"/>
<evidence type="ECO:0000313" key="2">
    <source>
        <dbReference type="EMBL" id="TKC04237.1"/>
    </source>
</evidence>
<evidence type="ECO:0000313" key="3">
    <source>
        <dbReference type="Proteomes" id="UP000307244"/>
    </source>
</evidence>
<dbReference type="EMBL" id="SWBQ01000005">
    <property type="protein sequence ID" value="TKC04237.1"/>
    <property type="molecule type" value="Genomic_DNA"/>
</dbReference>
<protein>
    <submittedName>
        <fullName evidence="2">DUF4263 domain-containing protein</fullName>
    </submittedName>
</protein>
<dbReference type="OrthoDB" id="1490566at2"/>
<dbReference type="Proteomes" id="UP000307244">
    <property type="component" value="Unassembled WGS sequence"/>
</dbReference>
<gene>
    <name evidence="2" type="ORF">FA047_16710</name>
</gene>
<reference evidence="2 3" key="1">
    <citation type="submission" date="2019-04" db="EMBL/GenBank/DDBJ databases">
        <title>Pedobacter sp. RP-3-15 sp. nov., isolated from Arctic soil.</title>
        <authorList>
            <person name="Dahal R.H."/>
            <person name="Kim D.-U."/>
        </authorList>
    </citation>
    <scope>NUCLEOTIDE SEQUENCE [LARGE SCALE GENOMIC DNA]</scope>
    <source>
        <strain evidence="2 3">RP-3-15</strain>
    </source>
</reference>
<dbReference type="RefSeq" id="WP_136837230.1">
    <property type="nucleotide sequence ID" value="NZ_SWBQ01000005.1"/>
</dbReference>
<dbReference type="AlphaFoldDB" id="A0A4U1CHX8"/>
<evidence type="ECO:0000256" key="1">
    <source>
        <dbReference type="SAM" id="Coils"/>
    </source>
</evidence>
<organism evidence="2 3">
    <name type="scientific">Pedobacter frigoris</name>
    <dbReference type="NCBI Taxonomy" id="2571272"/>
    <lineage>
        <taxon>Bacteria</taxon>
        <taxon>Pseudomonadati</taxon>
        <taxon>Bacteroidota</taxon>
        <taxon>Sphingobacteriia</taxon>
        <taxon>Sphingobacteriales</taxon>
        <taxon>Sphingobacteriaceae</taxon>
        <taxon>Pedobacter</taxon>
    </lineage>
</organism>
<comment type="caution">
    <text evidence="2">The sequence shown here is derived from an EMBL/GenBank/DDBJ whole genome shotgun (WGS) entry which is preliminary data.</text>
</comment>
<accession>A0A4U1CHX8</accession>
<keyword evidence="1" id="KW-0175">Coiled coil</keyword>